<evidence type="ECO:0000313" key="1">
    <source>
        <dbReference type="EMBL" id="KYC39582.1"/>
    </source>
</evidence>
<dbReference type="Gene3D" id="2.120.10.30">
    <property type="entry name" value="TolB, C-terminal domain"/>
    <property type="match status" value="2"/>
</dbReference>
<dbReference type="OrthoDB" id="9796428at2"/>
<dbReference type="AlphaFoldDB" id="A0A139X9K7"/>
<accession>A0A139X9K7</accession>
<keyword evidence="3" id="KW-1185">Reference proteome</keyword>
<dbReference type="InterPro" id="IPR011042">
    <property type="entry name" value="6-blade_b-propeller_TolB-like"/>
</dbReference>
<gene>
    <name evidence="1" type="ORF">WA1_03900</name>
    <name evidence="2" type="ORF">WA1_21740</name>
</gene>
<organism evidence="2 3">
    <name type="scientific">Scytonema hofmannii PCC 7110</name>
    <dbReference type="NCBI Taxonomy" id="128403"/>
    <lineage>
        <taxon>Bacteria</taxon>
        <taxon>Bacillati</taxon>
        <taxon>Cyanobacteriota</taxon>
        <taxon>Cyanophyceae</taxon>
        <taxon>Nostocales</taxon>
        <taxon>Scytonemataceae</taxon>
        <taxon>Scytonema</taxon>
    </lineage>
</organism>
<sequence>MINNPFDANFYRAANTDLAAAGLTTDAQLFSHFQAYGLDEGRAFSSLADLSFYRSANSDLASFNNRNLFNHLQNYGVAEGRHFSPFVDLSFYRGIHDDLTGLSNEQLFDHLNYAGVAEGRRFSPLVDLNFYRAANSDLANFNNKQLFDHLSYAGVASGKRFSQFFETDFYLTKYSDLRTAFSSTPKNDRLEALEHLLIFGLNESRQFSQFFDVNYYRAQNSDLVSAGFSGRQLLEHFELFGLAEGRSFSATVDVNYYRNTYGDLRDANLSNWQLYNHFQTHGLSEGRASSQSFDVQFYLDSNADLKAAGYNYAQAYNHFLLYGQLEGRPGVPNLSQKWIRQTGTEGDDSSYSVAVDGTGNVYMTGYTDGSLGGTLAGSQDIWVTKYNSDGAIQWKRQLDTAGKEFSYSVADSVGNVYITGFTSGALEGSNKGGIDAWVGKYHSDGTEQWKKQLGTAGDDFSNSVTVDSAGYVYITGHTDNSLGGTNAGDIDAWVAKYDSGGTIQWKKQLGTSKLDVSNGIAIDNASNVYVTGFTSGALGGMNAGSVDAWVTKYDGSGTWQWTKQLGTEGEDYSNSITVDTALNVYIVGDTSGSVGKINAGGQDAWIAKYGSNGELQWKKQLGSAGDDFAYGVVTDSAGYVYITGDTDDALGGTNAGGIDAWVAKYDSNGNPLFIRQFGTEGDDFSNGIAVASGGHVYITGDTDGGLSGTNAGSIDAWITKYR</sequence>
<dbReference type="PANTHER" id="PTHR35580">
    <property type="entry name" value="CELL SURFACE GLYCOPROTEIN (S-LAYER PROTEIN)-LIKE PROTEIN"/>
    <property type="match status" value="1"/>
</dbReference>
<protein>
    <recommendedName>
        <fullName evidence="4">Hemolysin</fullName>
    </recommendedName>
</protein>
<comment type="caution">
    <text evidence="2">The sequence shown here is derived from an EMBL/GenBank/DDBJ whole genome shotgun (WGS) entry which is preliminary data.</text>
</comment>
<proteinExistence type="predicted"/>
<dbReference type="Proteomes" id="UP000076925">
    <property type="component" value="Unassembled WGS sequence"/>
</dbReference>
<dbReference type="EMBL" id="ANNX02000034">
    <property type="protein sequence ID" value="KYC39582.1"/>
    <property type="molecule type" value="Genomic_DNA"/>
</dbReference>
<dbReference type="STRING" id="128403.WA1_03900"/>
<dbReference type="InterPro" id="IPR052918">
    <property type="entry name" value="Motility_Chemotaxis_Reg"/>
</dbReference>
<dbReference type="EMBL" id="ANNX02000021">
    <property type="protein sequence ID" value="KYC41333.1"/>
    <property type="molecule type" value="Genomic_DNA"/>
</dbReference>
<name>A0A139X9K7_9CYAN</name>
<reference evidence="2 3" key="1">
    <citation type="journal article" date="2013" name="Genome Biol. Evol.">
        <title>Genomes of Stigonematalean cyanobacteria (subsection V) and the evolution of oxygenic photosynthesis from prokaryotes to plastids.</title>
        <authorList>
            <person name="Dagan T."/>
            <person name="Roettger M."/>
            <person name="Stucken K."/>
            <person name="Landan G."/>
            <person name="Koch R."/>
            <person name="Major P."/>
            <person name="Gould S.B."/>
            <person name="Goremykin V.V."/>
            <person name="Rippka R."/>
            <person name="Tandeau de Marsac N."/>
            <person name="Gugger M."/>
            <person name="Lockhart P.J."/>
            <person name="Allen J.F."/>
            <person name="Brune I."/>
            <person name="Maus I."/>
            <person name="Puhler A."/>
            <person name="Martin W.F."/>
        </authorList>
    </citation>
    <scope>NUCLEOTIDE SEQUENCE [LARGE SCALE GENOMIC DNA]</scope>
    <source>
        <strain evidence="2 3">PCC 7110</strain>
    </source>
</reference>
<evidence type="ECO:0000313" key="3">
    <source>
        <dbReference type="Proteomes" id="UP000076925"/>
    </source>
</evidence>
<dbReference type="SUPFAM" id="SSF63829">
    <property type="entry name" value="Calcium-dependent phosphotriesterase"/>
    <property type="match status" value="1"/>
</dbReference>
<dbReference type="Pfam" id="PF06739">
    <property type="entry name" value="SBBP"/>
    <property type="match status" value="5"/>
</dbReference>
<dbReference type="RefSeq" id="WP_017750179.1">
    <property type="nucleotide sequence ID" value="NZ_KQ976354.1"/>
</dbReference>
<reference evidence="2" key="2">
    <citation type="submission" date="2016-02" db="EMBL/GenBank/DDBJ databases">
        <authorList>
            <person name="Wen L."/>
            <person name="He K."/>
            <person name="Yang H."/>
        </authorList>
    </citation>
    <scope>NUCLEOTIDE SEQUENCE</scope>
    <source>
        <strain evidence="2">PCC 7110</strain>
    </source>
</reference>
<dbReference type="InterPro" id="IPR010620">
    <property type="entry name" value="SBBP_repeat"/>
</dbReference>
<evidence type="ECO:0008006" key="4">
    <source>
        <dbReference type="Google" id="ProtNLM"/>
    </source>
</evidence>
<evidence type="ECO:0000313" key="2">
    <source>
        <dbReference type="EMBL" id="KYC41333.1"/>
    </source>
</evidence>
<dbReference type="PANTHER" id="PTHR35580:SF1">
    <property type="entry name" value="PHYTASE-LIKE DOMAIN-CONTAINING PROTEIN"/>
    <property type="match status" value="1"/>
</dbReference>